<evidence type="ECO:0000256" key="4">
    <source>
        <dbReference type="PROSITE-ProRule" id="PRU00134"/>
    </source>
</evidence>
<evidence type="ECO:0000313" key="6">
    <source>
        <dbReference type="EMBL" id="CAL1708041.1"/>
    </source>
</evidence>
<evidence type="ECO:0000256" key="1">
    <source>
        <dbReference type="ARBA" id="ARBA00022723"/>
    </source>
</evidence>
<dbReference type="SUPFAM" id="SSF144232">
    <property type="entry name" value="HIT/MYND zinc finger-like"/>
    <property type="match status" value="1"/>
</dbReference>
<keyword evidence="1" id="KW-0479">Metal-binding</keyword>
<dbReference type="PROSITE" id="PS01360">
    <property type="entry name" value="ZF_MYND_1"/>
    <property type="match status" value="1"/>
</dbReference>
<keyword evidence="7" id="KW-1185">Reference proteome</keyword>
<organism evidence="6 7">
    <name type="scientific">Somion occarium</name>
    <dbReference type="NCBI Taxonomy" id="3059160"/>
    <lineage>
        <taxon>Eukaryota</taxon>
        <taxon>Fungi</taxon>
        <taxon>Dikarya</taxon>
        <taxon>Basidiomycota</taxon>
        <taxon>Agaricomycotina</taxon>
        <taxon>Agaricomycetes</taxon>
        <taxon>Polyporales</taxon>
        <taxon>Cerrenaceae</taxon>
        <taxon>Somion</taxon>
    </lineage>
</organism>
<keyword evidence="3" id="KW-0862">Zinc</keyword>
<keyword evidence="2 4" id="KW-0863">Zinc-finger</keyword>
<sequence>MRLRRRKYITGICKRQHRSPKSSPHISQPLQPSVLDATMCHDISQVFVPLIELGVCPACSTKRAKYRCIKCGERAYCSKECQVQEWPKHKLECGKTERIDLEQFYPALAWMYSLGRLPGGRPMQVALQHKIINDPNANTPPTRLQDGIEAKVVEIDDTHPPSIFLDSLTWFPRAANENVADTMHRRVLNDEGSHLLTSVAAVATAILVEIYTTSSGSGSKSSNERRLRFKYRSSPIVDFGIATGSLEVKPQDRIA</sequence>
<reference evidence="7" key="1">
    <citation type="submission" date="2024-04" db="EMBL/GenBank/DDBJ databases">
        <authorList>
            <person name="Shaw F."/>
            <person name="Minotto A."/>
        </authorList>
    </citation>
    <scope>NUCLEOTIDE SEQUENCE [LARGE SCALE GENOMIC DNA]</scope>
</reference>
<dbReference type="Gene3D" id="6.10.140.2220">
    <property type="match status" value="1"/>
</dbReference>
<name>A0ABP1DJP2_9APHY</name>
<evidence type="ECO:0000256" key="2">
    <source>
        <dbReference type="ARBA" id="ARBA00022771"/>
    </source>
</evidence>
<proteinExistence type="predicted"/>
<evidence type="ECO:0000259" key="5">
    <source>
        <dbReference type="PROSITE" id="PS50865"/>
    </source>
</evidence>
<dbReference type="EMBL" id="OZ037947">
    <property type="protein sequence ID" value="CAL1708041.1"/>
    <property type="molecule type" value="Genomic_DNA"/>
</dbReference>
<evidence type="ECO:0000256" key="3">
    <source>
        <dbReference type="ARBA" id="ARBA00022833"/>
    </source>
</evidence>
<accession>A0ABP1DJP2</accession>
<dbReference type="Pfam" id="PF01753">
    <property type="entry name" value="zf-MYND"/>
    <property type="match status" value="1"/>
</dbReference>
<feature type="domain" description="MYND-type" evidence="5">
    <location>
        <begin position="56"/>
        <end position="93"/>
    </location>
</feature>
<protein>
    <recommendedName>
        <fullName evidence="5">MYND-type domain-containing protein</fullName>
    </recommendedName>
</protein>
<dbReference type="PROSITE" id="PS50865">
    <property type="entry name" value="ZF_MYND_2"/>
    <property type="match status" value="1"/>
</dbReference>
<gene>
    <name evidence="6" type="ORF">GFSPODELE1_LOCUS6668</name>
</gene>
<dbReference type="Proteomes" id="UP001497453">
    <property type="component" value="Chromosome 4"/>
</dbReference>
<dbReference type="InterPro" id="IPR002893">
    <property type="entry name" value="Znf_MYND"/>
</dbReference>
<evidence type="ECO:0000313" key="7">
    <source>
        <dbReference type="Proteomes" id="UP001497453"/>
    </source>
</evidence>